<dbReference type="EC" id="1.2.1.88" evidence="9"/>
<dbReference type="Gene3D" id="3.40.605.10">
    <property type="entry name" value="Aldehyde Dehydrogenase, Chain A, domain 1"/>
    <property type="match status" value="1"/>
</dbReference>
<dbReference type="AlphaFoldDB" id="A0A0E9NA21"/>
<gene>
    <name evidence="13" type="ORF">G7K_0869-t1</name>
</gene>
<evidence type="ECO:0000313" key="13">
    <source>
        <dbReference type="EMBL" id="GAO46643.1"/>
    </source>
</evidence>
<dbReference type="PROSITE" id="PS00687">
    <property type="entry name" value="ALDEHYDE_DEHYDR_GLU"/>
    <property type="match status" value="1"/>
</dbReference>
<reference evidence="13 14" key="2">
    <citation type="journal article" date="2014" name="J. Gen. Appl. Microbiol.">
        <title>The early diverging ascomycetous budding yeast Saitoella complicata has three histone deacetylases belonging to the Clr6, Hos2, and Rpd3 lineages.</title>
        <authorList>
            <person name="Nishida H."/>
            <person name="Matsumoto T."/>
            <person name="Kondo S."/>
            <person name="Hamamoto M."/>
            <person name="Yoshikawa H."/>
        </authorList>
    </citation>
    <scope>NUCLEOTIDE SEQUENCE [LARGE SCALE GENOMIC DNA]</scope>
    <source>
        <strain evidence="13 14">NRRL Y-17804</strain>
    </source>
</reference>
<organism evidence="13 14">
    <name type="scientific">Saitoella complicata (strain BCRC 22490 / CBS 7301 / JCM 7358 / NBRC 10748 / NRRL Y-17804)</name>
    <dbReference type="NCBI Taxonomy" id="698492"/>
    <lineage>
        <taxon>Eukaryota</taxon>
        <taxon>Fungi</taxon>
        <taxon>Dikarya</taxon>
        <taxon>Ascomycota</taxon>
        <taxon>Taphrinomycotina</taxon>
        <taxon>Taphrinomycotina incertae sedis</taxon>
        <taxon>Saitoella</taxon>
    </lineage>
</organism>
<dbReference type="GO" id="GO:0010133">
    <property type="term" value="P:L-proline catabolic process to L-glutamate"/>
    <property type="evidence" value="ECO:0007669"/>
    <property type="project" value="UniProtKB-UniRule"/>
</dbReference>
<dbReference type="OMA" id="FAGIHFT"/>
<accession>A0A0E9NA21</accession>
<dbReference type="OrthoDB" id="5322683at2759"/>
<dbReference type="UniPathway" id="UPA00261">
    <property type="reaction ID" value="UER00374"/>
</dbReference>
<keyword evidence="4 9" id="KW-0520">NAD</keyword>
<dbReference type="Proteomes" id="UP000033140">
    <property type="component" value="Unassembled WGS sequence"/>
</dbReference>
<comment type="catalytic activity">
    <reaction evidence="6 9">
        <text>L-glutamate 5-semialdehyde + NAD(+) + H2O = L-glutamate + NADH + 2 H(+)</text>
        <dbReference type="Rhea" id="RHEA:30235"/>
        <dbReference type="ChEBI" id="CHEBI:15377"/>
        <dbReference type="ChEBI" id="CHEBI:15378"/>
        <dbReference type="ChEBI" id="CHEBI:29985"/>
        <dbReference type="ChEBI" id="CHEBI:57540"/>
        <dbReference type="ChEBI" id="CHEBI:57945"/>
        <dbReference type="ChEBI" id="CHEBI:58066"/>
        <dbReference type="EC" id="1.2.1.88"/>
    </reaction>
</comment>
<evidence type="ECO:0000256" key="4">
    <source>
        <dbReference type="ARBA" id="ARBA00023027"/>
    </source>
</evidence>
<dbReference type="InterPro" id="IPR050485">
    <property type="entry name" value="Proline_metab_enzyme"/>
</dbReference>
<evidence type="ECO:0000256" key="5">
    <source>
        <dbReference type="ARBA" id="ARBA00023062"/>
    </source>
</evidence>
<dbReference type="RefSeq" id="XP_019021561.1">
    <property type="nucleotide sequence ID" value="XM_019166453.1"/>
</dbReference>
<dbReference type="SUPFAM" id="SSF53720">
    <property type="entry name" value="ALDH-like"/>
    <property type="match status" value="1"/>
</dbReference>
<sequence>MATIATFKLPPTDNEPTQTYAPGAPERAGLSKALKDLRSSLPLPQVPLIINNEPIVTDAKAEQRMPGETKTVLCEYSQADDSQVKKAIEGAVSAQKMWEGMGFHDRAAIFLKAADLIATRYRYEIMAATMLGQGKNAWQAEIDAAAELVDFLRFNCAYAEELYSEQPPKNAKGVWNRIEYRPLEGFTYAISPFNFTAIACNLSCLPALLGNVVIWKPSPLATYSNWIVMRTLLEAGLPAGVIQFIPGDAEMITSHALSHKDFASLHFTGSTTVFRHLWGQMGANVAKGTYRSYPRIVGETGGKNFHLVHPTADVRAAAIQTLRASFEYAGQKCSACSRVYVAQSIWEEFKGHLVEGAKGIKVGKPEDWETVVGPVISQGAFDRLKSAIEEGKTDSELELIAGGEADDSEGYYVHPTIFLSSNPNHAIFSRELFGPVLTAYVYPDAELERTLQLIDSTSEYALTGAIFAQSRHGIKQLTDALRTSAGNFYVNDKCTGAVVGQQPFGGARMSGTNDKAGSKAALGRFVSGRVVKENLSGVAEEKVGYASNLVE</sequence>
<evidence type="ECO:0000259" key="12">
    <source>
        <dbReference type="Pfam" id="PF00171"/>
    </source>
</evidence>
<evidence type="ECO:0000256" key="8">
    <source>
        <dbReference type="RuleBase" id="RU003345"/>
    </source>
</evidence>
<evidence type="ECO:0000256" key="6">
    <source>
        <dbReference type="ARBA" id="ARBA00048142"/>
    </source>
</evidence>
<evidence type="ECO:0000256" key="9">
    <source>
        <dbReference type="RuleBase" id="RU366016"/>
    </source>
</evidence>
<dbReference type="PANTHER" id="PTHR42862">
    <property type="entry name" value="DELTA-1-PYRROLINE-5-CARBOXYLATE DEHYDROGENASE 1, ISOFORM A-RELATED"/>
    <property type="match status" value="1"/>
</dbReference>
<keyword evidence="3 8" id="KW-0560">Oxidoreductase</keyword>
<keyword evidence="14" id="KW-1185">Reference proteome</keyword>
<dbReference type="CDD" id="cd07123">
    <property type="entry name" value="ALDH_F4-17_P5CDH"/>
    <property type="match status" value="1"/>
</dbReference>
<dbReference type="GO" id="GO:0005759">
    <property type="term" value="C:mitochondrial matrix"/>
    <property type="evidence" value="ECO:0007669"/>
    <property type="project" value="TreeGrafter"/>
</dbReference>
<protein>
    <recommendedName>
        <fullName evidence="9 10">Multifunctional fusion protein</fullName>
    </recommendedName>
    <domain>
        <recommendedName>
            <fullName evidence="10">Delta-1-pyrroline-5-carboxylate dehydrogenase</fullName>
            <shortName evidence="10">P5C dehydrogenase</shortName>
        </recommendedName>
        <alternativeName>
            <fullName evidence="9">L-glutamate gamma-semialdehyde dehydrogenase</fullName>
        </alternativeName>
    </domain>
    <domain>
        <recommendedName>
            <fullName evidence="9">L-glutamate gamma-semialdehyde dehydrogenase</fullName>
            <ecNumber evidence="9">1.2.1.88</ecNumber>
        </recommendedName>
    </domain>
</protein>
<evidence type="ECO:0000256" key="11">
    <source>
        <dbReference type="SAM" id="MobiDB-lite"/>
    </source>
</evidence>
<comment type="similarity">
    <text evidence="2 8">Belongs to the aldehyde dehydrogenase family.</text>
</comment>
<dbReference type="InterPro" id="IPR015590">
    <property type="entry name" value="Aldehyde_DH_dom"/>
</dbReference>
<reference evidence="13 14" key="3">
    <citation type="journal article" date="2015" name="Genome Announc.">
        <title>Draft Genome Sequence of the Archiascomycetous Yeast Saitoella complicata.</title>
        <authorList>
            <person name="Yamauchi K."/>
            <person name="Kondo S."/>
            <person name="Hamamoto M."/>
            <person name="Takahashi Y."/>
            <person name="Ogura Y."/>
            <person name="Hayashi T."/>
            <person name="Nishida H."/>
        </authorList>
    </citation>
    <scope>NUCLEOTIDE SEQUENCE [LARGE SCALE GENOMIC DNA]</scope>
    <source>
        <strain evidence="13 14">NRRL Y-17804</strain>
    </source>
</reference>
<proteinExistence type="inferred from homology"/>
<dbReference type="FunFam" id="3.40.309.10:FF:000005">
    <property type="entry name" value="1-pyrroline-5-carboxylate dehydrogenase 1"/>
    <property type="match status" value="1"/>
</dbReference>
<dbReference type="InterPro" id="IPR005931">
    <property type="entry name" value="P5CDH/ALDH4A1"/>
</dbReference>
<evidence type="ECO:0000256" key="7">
    <source>
        <dbReference type="PROSITE-ProRule" id="PRU10007"/>
    </source>
</evidence>
<evidence type="ECO:0000256" key="1">
    <source>
        <dbReference type="ARBA" id="ARBA00004786"/>
    </source>
</evidence>
<dbReference type="InterPro" id="IPR016161">
    <property type="entry name" value="Ald_DH/histidinol_DH"/>
</dbReference>
<dbReference type="InterPro" id="IPR016162">
    <property type="entry name" value="Ald_DH_N"/>
</dbReference>
<dbReference type="EMBL" id="BACD03000005">
    <property type="protein sequence ID" value="GAO46643.1"/>
    <property type="molecule type" value="Genomic_DNA"/>
</dbReference>
<evidence type="ECO:0000256" key="2">
    <source>
        <dbReference type="ARBA" id="ARBA00009986"/>
    </source>
</evidence>
<comment type="caution">
    <text evidence="13">The sequence shown here is derived from an EMBL/GenBank/DDBJ whole genome shotgun (WGS) entry which is preliminary data.</text>
</comment>
<feature type="region of interest" description="Disordered" evidence="11">
    <location>
        <begin position="1"/>
        <end position="21"/>
    </location>
</feature>
<dbReference type="Pfam" id="PF00171">
    <property type="entry name" value="Aldedh"/>
    <property type="match status" value="1"/>
</dbReference>
<evidence type="ECO:0000313" key="14">
    <source>
        <dbReference type="Proteomes" id="UP000033140"/>
    </source>
</evidence>
<dbReference type="PANTHER" id="PTHR42862:SF1">
    <property type="entry name" value="DELTA-1-PYRROLINE-5-CARBOXYLATE DEHYDROGENASE 2, ISOFORM A-RELATED"/>
    <property type="match status" value="1"/>
</dbReference>
<dbReference type="GO" id="GO:0003842">
    <property type="term" value="F:L-glutamate gamma-semialdehyde dehydrogenase activity"/>
    <property type="evidence" value="ECO:0007669"/>
    <property type="project" value="UniProtKB-UniRule"/>
</dbReference>
<dbReference type="InterPro" id="IPR029510">
    <property type="entry name" value="Ald_DH_CS_GLU"/>
</dbReference>
<name>A0A0E9NA21_SAICN</name>
<dbReference type="Gene3D" id="3.40.309.10">
    <property type="entry name" value="Aldehyde Dehydrogenase, Chain A, domain 2"/>
    <property type="match status" value="1"/>
</dbReference>
<dbReference type="STRING" id="698492.A0A0E9NA21"/>
<feature type="active site" evidence="7">
    <location>
        <position position="299"/>
    </location>
</feature>
<reference evidence="13 14" key="1">
    <citation type="journal article" date="2011" name="J. Gen. Appl. Microbiol.">
        <title>Draft genome sequencing of the enigmatic yeast Saitoella complicata.</title>
        <authorList>
            <person name="Nishida H."/>
            <person name="Hamamoto M."/>
            <person name="Sugiyama J."/>
        </authorList>
    </citation>
    <scope>NUCLEOTIDE SEQUENCE [LARGE SCALE GENOMIC DNA]</scope>
    <source>
        <strain evidence="13 14">NRRL Y-17804</strain>
    </source>
</reference>
<dbReference type="PROSITE" id="PS00070">
    <property type="entry name" value="ALDEHYDE_DEHYDR_CYS"/>
    <property type="match status" value="1"/>
</dbReference>
<dbReference type="InterPro" id="IPR016160">
    <property type="entry name" value="Ald_DH_CS_CYS"/>
</dbReference>
<feature type="domain" description="Aldehyde dehydrogenase" evidence="12">
    <location>
        <begin position="62"/>
        <end position="525"/>
    </location>
</feature>
<dbReference type="InterPro" id="IPR016163">
    <property type="entry name" value="Ald_DH_C"/>
</dbReference>
<dbReference type="NCBIfam" id="TIGR01236">
    <property type="entry name" value="D1pyr5carbox1"/>
    <property type="match status" value="1"/>
</dbReference>
<keyword evidence="5 9" id="KW-0642">Proline metabolism</keyword>
<comment type="pathway">
    <text evidence="1 9">Amino-acid degradation; L-proline degradation into L-glutamate; L-glutamate from L-proline: step 2/2.</text>
</comment>
<dbReference type="FunFam" id="3.40.605.10:FF:000006">
    <property type="entry name" value="1-pyrroline-5-carboxylate dehydrogenase"/>
    <property type="match status" value="1"/>
</dbReference>
<evidence type="ECO:0000256" key="3">
    <source>
        <dbReference type="ARBA" id="ARBA00023002"/>
    </source>
</evidence>
<evidence type="ECO:0000256" key="10">
    <source>
        <dbReference type="RuleBase" id="RU366030"/>
    </source>
</evidence>